<dbReference type="OrthoDB" id="2747778at2759"/>
<evidence type="ECO:0000256" key="1">
    <source>
        <dbReference type="SAM" id="MobiDB-lite"/>
    </source>
</evidence>
<feature type="compositionally biased region" description="Acidic residues" evidence="1">
    <location>
        <begin position="358"/>
        <end position="367"/>
    </location>
</feature>
<dbReference type="Proteomes" id="UP000307440">
    <property type="component" value="Unassembled WGS sequence"/>
</dbReference>
<protein>
    <recommendedName>
        <fullName evidence="2">Fungal-type protein kinase domain-containing protein</fullName>
    </recommendedName>
</protein>
<organism evidence="3 4">
    <name type="scientific">Coprinopsis marcescibilis</name>
    <name type="common">Agaric fungus</name>
    <name type="synonym">Psathyrella marcescibilis</name>
    <dbReference type="NCBI Taxonomy" id="230819"/>
    <lineage>
        <taxon>Eukaryota</taxon>
        <taxon>Fungi</taxon>
        <taxon>Dikarya</taxon>
        <taxon>Basidiomycota</taxon>
        <taxon>Agaricomycotina</taxon>
        <taxon>Agaricomycetes</taxon>
        <taxon>Agaricomycetidae</taxon>
        <taxon>Agaricales</taxon>
        <taxon>Agaricineae</taxon>
        <taxon>Psathyrellaceae</taxon>
        <taxon>Coprinopsis</taxon>
    </lineage>
</organism>
<feature type="domain" description="Fungal-type protein kinase" evidence="2">
    <location>
        <begin position="75"/>
        <end position="243"/>
    </location>
</feature>
<accession>A0A5C3KSX9</accession>
<dbReference type="InterPro" id="IPR008266">
    <property type="entry name" value="Tyr_kinase_AS"/>
</dbReference>
<dbReference type="PANTHER" id="PTHR38248">
    <property type="entry name" value="FUNK1 6"/>
    <property type="match status" value="1"/>
</dbReference>
<name>A0A5C3KSX9_COPMA</name>
<dbReference type="Gene3D" id="1.10.510.10">
    <property type="entry name" value="Transferase(Phosphotransferase) domain 1"/>
    <property type="match status" value="1"/>
</dbReference>
<dbReference type="AlphaFoldDB" id="A0A5C3KSX9"/>
<dbReference type="STRING" id="230819.A0A5C3KSX9"/>
<dbReference type="PANTHER" id="PTHR38248:SF2">
    <property type="entry name" value="FUNK1 11"/>
    <property type="match status" value="1"/>
</dbReference>
<evidence type="ECO:0000313" key="4">
    <source>
        <dbReference type="Proteomes" id="UP000307440"/>
    </source>
</evidence>
<gene>
    <name evidence="3" type="ORF">FA15DRAFT_705339</name>
</gene>
<dbReference type="PROSITE" id="PS00109">
    <property type="entry name" value="PROTEIN_KINASE_TYR"/>
    <property type="match status" value="1"/>
</dbReference>
<feature type="compositionally biased region" description="Low complexity" evidence="1">
    <location>
        <begin position="368"/>
        <end position="390"/>
    </location>
</feature>
<evidence type="ECO:0000259" key="2">
    <source>
        <dbReference type="Pfam" id="PF17667"/>
    </source>
</evidence>
<dbReference type="Pfam" id="PF17667">
    <property type="entry name" value="Pkinase_fungal"/>
    <property type="match status" value="1"/>
</dbReference>
<evidence type="ECO:0000313" key="3">
    <source>
        <dbReference type="EMBL" id="TFK23554.1"/>
    </source>
</evidence>
<feature type="region of interest" description="Disordered" evidence="1">
    <location>
        <begin position="358"/>
        <end position="519"/>
    </location>
</feature>
<proteinExistence type="predicted"/>
<dbReference type="GO" id="GO:0004672">
    <property type="term" value="F:protein kinase activity"/>
    <property type="evidence" value="ECO:0007669"/>
    <property type="project" value="InterPro"/>
</dbReference>
<dbReference type="EMBL" id="ML210216">
    <property type="protein sequence ID" value="TFK23554.1"/>
    <property type="molecule type" value="Genomic_DNA"/>
</dbReference>
<reference evidence="3 4" key="1">
    <citation type="journal article" date="2019" name="Nat. Ecol. Evol.">
        <title>Megaphylogeny resolves global patterns of mushroom evolution.</title>
        <authorList>
            <person name="Varga T."/>
            <person name="Krizsan K."/>
            <person name="Foldi C."/>
            <person name="Dima B."/>
            <person name="Sanchez-Garcia M."/>
            <person name="Sanchez-Ramirez S."/>
            <person name="Szollosi G.J."/>
            <person name="Szarkandi J.G."/>
            <person name="Papp V."/>
            <person name="Albert L."/>
            <person name="Andreopoulos W."/>
            <person name="Angelini C."/>
            <person name="Antonin V."/>
            <person name="Barry K.W."/>
            <person name="Bougher N.L."/>
            <person name="Buchanan P."/>
            <person name="Buyck B."/>
            <person name="Bense V."/>
            <person name="Catcheside P."/>
            <person name="Chovatia M."/>
            <person name="Cooper J."/>
            <person name="Damon W."/>
            <person name="Desjardin D."/>
            <person name="Finy P."/>
            <person name="Geml J."/>
            <person name="Haridas S."/>
            <person name="Hughes K."/>
            <person name="Justo A."/>
            <person name="Karasinski D."/>
            <person name="Kautmanova I."/>
            <person name="Kiss B."/>
            <person name="Kocsube S."/>
            <person name="Kotiranta H."/>
            <person name="LaButti K.M."/>
            <person name="Lechner B.E."/>
            <person name="Liimatainen K."/>
            <person name="Lipzen A."/>
            <person name="Lukacs Z."/>
            <person name="Mihaltcheva S."/>
            <person name="Morgado L.N."/>
            <person name="Niskanen T."/>
            <person name="Noordeloos M.E."/>
            <person name="Ohm R.A."/>
            <person name="Ortiz-Santana B."/>
            <person name="Ovrebo C."/>
            <person name="Racz N."/>
            <person name="Riley R."/>
            <person name="Savchenko A."/>
            <person name="Shiryaev A."/>
            <person name="Soop K."/>
            <person name="Spirin V."/>
            <person name="Szebenyi C."/>
            <person name="Tomsovsky M."/>
            <person name="Tulloss R.E."/>
            <person name="Uehling J."/>
            <person name="Grigoriev I.V."/>
            <person name="Vagvolgyi C."/>
            <person name="Papp T."/>
            <person name="Martin F.M."/>
            <person name="Miettinen O."/>
            <person name="Hibbett D.S."/>
            <person name="Nagy L.G."/>
        </authorList>
    </citation>
    <scope>NUCLEOTIDE SEQUENCE [LARGE SCALE GENOMIC DNA]</scope>
    <source>
        <strain evidence="3 4">CBS 121175</strain>
    </source>
</reference>
<dbReference type="InterPro" id="IPR040976">
    <property type="entry name" value="Pkinase_fungal"/>
</dbReference>
<keyword evidence="4" id="KW-1185">Reference proteome</keyword>
<sequence length="519" mass="57872">MDANVDAYLAKTKLYKSEQCHSLPSAPKEERDIYEPMIAIIADIIRHFKTAEGDATAIPWLSAMMTLAPYETQPSKKSRLKLSQLLPLGLFVGQIFAHEDLCSVADFRPKDATSGTFVNRTKSRITMKKYGPTIESFRSVREVLWALHDALDGLTDERILHRDISVNNILLGTLGATEGWRGVLIDLDVAVRQGSLRIDAADHRTGTRIFQSLSALKSFQYPKTTHAHDHLDDFESFFYVLCSLLFFYVGPRQSNKPKNQLLGKWGNADATIALDSKSSFILKSTIGEALEKVSAFWGQTCMDLLDNFRGLICTIVDTKQRIREGETDITLEALRYEGVNWYNENLAHFKTAIAELAGEEAPEDSDEPPTLTLSRTTRTSRAQSQPTPHTNSPPPPPLGRTTKKSNPLPATRKTKIFNLKPAPRTTRRTNPLPASQIAKVSTDPKARTTKMSNPLPVPRTTRSSLANAPLKPAENSERLKTISSLGKRASEDQPDQVPEIKRRCSTRLSSKPTKHVVRT</sequence>
<dbReference type="SUPFAM" id="SSF56112">
    <property type="entry name" value="Protein kinase-like (PK-like)"/>
    <property type="match status" value="1"/>
</dbReference>
<dbReference type="InterPro" id="IPR011009">
    <property type="entry name" value="Kinase-like_dom_sf"/>
</dbReference>